<organism evidence="1 2">
    <name type="scientific">Candidatus Amesbacteria bacterium GW2011_GWC2_47_8</name>
    <dbReference type="NCBI Taxonomy" id="1618367"/>
    <lineage>
        <taxon>Bacteria</taxon>
        <taxon>Candidatus Amesiibacteriota</taxon>
    </lineage>
</organism>
<gene>
    <name evidence="1" type="ORF">UY11_C0030G0015</name>
</gene>
<accession>A0A0G1WLG6</accession>
<sequence length="85" mass="10148">MLPWRRLVMYLIDTNIHAAYLLQDYEDDRLTGNYLAMYEKVVLADRVVPDFVLGEFETFMLQVVPSRYRLGKEDKQKLKLLVTDY</sequence>
<comment type="caution">
    <text evidence="1">The sequence shown here is derived from an EMBL/GenBank/DDBJ whole genome shotgun (WGS) entry which is preliminary data.</text>
</comment>
<protein>
    <recommendedName>
        <fullName evidence="3">PIN domain-containing protein</fullName>
    </recommendedName>
</protein>
<dbReference type="EMBL" id="LCOT01000030">
    <property type="protein sequence ID" value="KKU83060.1"/>
    <property type="molecule type" value="Genomic_DNA"/>
</dbReference>
<reference evidence="1 2" key="1">
    <citation type="journal article" date="2015" name="Nature">
        <title>rRNA introns, odd ribosomes, and small enigmatic genomes across a large radiation of phyla.</title>
        <authorList>
            <person name="Brown C.T."/>
            <person name="Hug L.A."/>
            <person name="Thomas B.C."/>
            <person name="Sharon I."/>
            <person name="Castelle C.J."/>
            <person name="Singh A."/>
            <person name="Wilkins M.J."/>
            <person name="Williams K.H."/>
            <person name="Banfield J.F."/>
        </authorList>
    </citation>
    <scope>NUCLEOTIDE SEQUENCE [LARGE SCALE GENOMIC DNA]</scope>
</reference>
<name>A0A0G1WLG6_9BACT</name>
<proteinExistence type="predicted"/>
<dbReference type="Proteomes" id="UP000034265">
    <property type="component" value="Unassembled WGS sequence"/>
</dbReference>
<feature type="non-terminal residue" evidence="1">
    <location>
        <position position="85"/>
    </location>
</feature>
<evidence type="ECO:0008006" key="3">
    <source>
        <dbReference type="Google" id="ProtNLM"/>
    </source>
</evidence>
<dbReference type="AlphaFoldDB" id="A0A0G1WLG6"/>
<evidence type="ECO:0000313" key="1">
    <source>
        <dbReference type="EMBL" id="KKU83060.1"/>
    </source>
</evidence>
<evidence type="ECO:0000313" key="2">
    <source>
        <dbReference type="Proteomes" id="UP000034265"/>
    </source>
</evidence>